<dbReference type="Gene3D" id="1.10.443.10">
    <property type="entry name" value="Intergrase catalytic core"/>
    <property type="match status" value="1"/>
</dbReference>
<protein>
    <submittedName>
        <fullName evidence="7">Site-specific integrase</fullName>
    </submittedName>
</protein>
<dbReference type="InterPro" id="IPR052925">
    <property type="entry name" value="Phage_Integrase-like_Recomb"/>
</dbReference>
<keyword evidence="8" id="KW-1185">Reference proteome</keyword>
<dbReference type="SUPFAM" id="SSF47823">
    <property type="entry name" value="lambda integrase-like, N-terminal domain"/>
    <property type="match status" value="1"/>
</dbReference>
<evidence type="ECO:0000259" key="5">
    <source>
        <dbReference type="PROSITE" id="PS51898"/>
    </source>
</evidence>
<feature type="domain" description="Core-binding (CB)" evidence="6">
    <location>
        <begin position="21"/>
        <end position="95"/>
    </location>
</feature>
<dbReference type="CDD" id="cd00799">
    <property type="entry name" value="INT_Cre_C"/>
    <property type="match status" value="1"/>
</dbReference>
<accession>A0ABW8NHS4</accession>
<proteinExistence type="predicted"/>
<dbReference type="RefSeq" id="WP_369858002.1">
    <property type="nucleotide sequence ID" value="NZ_JBBKTX010000009.1"/>
</dbReference>
<dbReference type="PROSITE" id="PS51900">
    <property type="entry name" value="CB"/>
    <property type="match status" value="1"/>
</dbReference>
<dbReference type="InterPro" id="IPR002104">
    <property type="entry name" value="Integrase_catalytic"/>
</dbReference>
<sequence length="303" mass="33756">MSKPPISSPALPTSGQKLLALTNQETLQQYLSQATSDNTRKAYRSAVRQFEKWGGRLPASKDAVIQYLLARAQTLNPRTLNLHLTAISQWHLHQGVADPTHDPLIRKTMTGIRRTHGKPQQKAHALRLEHIAKMIRWLDQQPEPLTPARDAALVLTGFFGAFRRSELVAIRVEDLQWEPEGLVVALPRSKTDQQGRGLYRAIPFGPDSCCPVRSLRRWLAVSGIQSGPVFRAINRWGQLQPGALNPASVNELLKKLGQRCQFDFAAELSGHSFRRGLSTSAARENVEVRPVKALNLATSSLTY</sequence>
<organism evidence="7 8">
    <name type="scientific">Oceanobacter antarcticus</name>
    <dbReference type="NCBI Taxonomy" id="3133425"/>
    <lineage>
        <taxon>Bacteria</taxon>
        <taxon>Pseudomonadati</taxon>
        <taxon>Pseudomonadota</taxon>
        <taxon>Gammaproteobacteria</taxon>
        <taxon>Oceanospirillales</taxon>
        <taxon>Oceanospirillaceae</taxon>
        <taxon>Oceanobacter</taxon>
    </lineage>
</organism>
<dbReference type="PROSITE" id="PS51898">
    <property type="entry name" value="TYR_RECOMBINASE"/>
    <property type="match status" value="1"/>
</dbReference>
<feature type="domain" description="Tyr recombinase" evidence="5">
    <location>
        <begin position="121"/>
        <end position="303"/>
    </location>
</feature>
<name>A0ABW8NHS4_9GAMM</name>
<dbReference type="InterPro" id="IPR011010">
    <property type="entry name" value="DNA_brk_join_enz"/>
</dbReference>
<dbReference type="PANTHER" id="PTHR34605:SF4">
    <property type="entry name" value="DNA ADENINE METHYLTRANSFERASE"/>
    <property type="match status" value="1"/>
</dbReference>
<keyword evidence="1" id="KW-0229">DNA integration</keyword>
<dbReference type="EMBL" id="JBBKTX010000009">
    <property type="protein sequence ID" value="MFK4752509.1"/>
    <property type="molecule type" value="Genomic_DNA"/>
</dbReference>
<dbReference type="InterPro" id="IPR044068">
    <property type="entry name" value="CB"/>
</dbReference>
<dbReference type="InterPro" id="IPR010998">
    <property type="entry name" value="Integrase_recombinase_N"/>
</dbReference>
<reference evidence="7 8" key="1">
    <citation type="submission" date="2024-03" db="EMBL/GenBank/DDBJ databases">
        <title>High-quality draft genome sequence of Oceanobacter sp. wDCs-4.</title>
        <authorList>
            <person name="Dong C."/>
        </authorList>
    </citation>
    <scope>NUCLEOTIDE SEQUENCE [LARGE SCALE GENOMIC DNA]</scope>
    <source>
        <strain evidence="8">wDCs-4</strain>
    </source>
</reference>
<dbReference type="Gene3D" id="1.10.150.130">
    <property type="match status" value="1"/>
</dbReference>
<comment type="caution">
    <text evidence="7">The sequence shown here is derived from an EMBL/GenBank/DDBJ whole genome shotgun (WGS) entry which is preliminary data.</text>
</comment>
<dbReference type="Proteomes" id="UP001620597">
    <property type="component" value="Unassembled WGS sequence"/>
</dbReference>
<dbReference type="PANTHER" id="PTHR34605">
    <property type="entry name" value="PHAGE_INTEGRASE DOMAIN-CONTAINING PROTEIN"/>
    <property type="match status" value="1"/>
</dbReference>
<dbReference type="InterPro" id="IPR013762">
    <property type="entry name" value="Integrase-like_cat_sf"/>
</dbReference>
<evidence type="ECO:0000259" key="6">
    <source>
        <dbReference type="PROSITE" id="PS51900"/>
    </source>
</evidence>
<evidence type="ECO:0000256" key="3">
    <source>
        <dbReference type="ARBA" id="ARBA00023172"/>
    </source>
</evidence>
<evidence type="ECO:0000256" key="4">
    <source>
        <dbReference type="PROSITE-ProRule" id="PRU01248"/>
    </source>
</evidence>
<evidence type="ECO:0000313" key="8">
    <source>
        <dbReference type="Proteomes" id="UP001620597"/>
    </source>
</evidence>
<keyword evidence="2 4" id="KW-0238">DNA-binding</keyword>
<gene>
    <name evidence="7" type="ORF">WG929_08830</name>
</gene>
<evidence type="ECO:0000313" key="7">
    <source>
        <dbReference type="EMBL" id="MFK4752509.1"/>
    </source>
</evidence>
<dbReference type="Pfam" id="PF00589">
    <property type="entry name" value="Phage_integrase"/>
    <property type="match status" value="1"/>
</dbReference>
<keyword evidence="3" id="KW-0233">DNA recombination</keyword>
<evidence type="ECO:0000256" key="1">
    <source>
        <dbReference type="ARBA" id="ARBA00022908"/>
    </source>
</evidence>
<evidence type="ECO:0000256" key="2">
    <source>
        <dbReference type="ARBA" id="ARBA00023125"/>
    </source>
</evidence>
<dbReference type="SUPFAM" id="SSF56349">
    <property type="entry name" value="DNA breaking-rejoining enzymes"/>
    <property type="match status" value="1"/>
</dbReference>